<evidence type="ECO:0000313" key="10">
    <source>
        <dbReference type="Proteomes" id="UP000215509"/>
    </source>
</evidence>
<dbReference type="Gene3D" id="3.90.1720.10">
    <property type="entry name" value="endopeptidase domain like (from Nostoc punctiforme)"/>
    <property type="match status" value="1"/>
</dbReference>
<dbReference type="CDD" id="cd00174">
    <property type="entry name" value="SH3"/>
    <property type="match status" value="1"/>
</dbReference>
<evidence type="ECO:0000256" key="5">
    <source>
        <dbReference type="SAM" id="MobiDB-lite"/>
    </source>
</evidence>
<dbReference type="SUPFAM" id="SSF54001">
    <property type="entry name" value="Cysteine proteinases"/>
    <property type="match status" value="1"/>
</dbReference>
<dbReference type="InterPro" id="IPR003646">
    <property type="entry name" value="SH3-like_bac-type"/>
</dbReference>
<protein>
    <submittedName>
        <fullName evidence="9">Hydrolase Nlp/P60</fullName>
    </submittedName>
</protein>
<evidence type="ECO:0000259" key="7">
    <source>
        <dbReference type="PROSITE" id="PS51781"/>
    </source>
</evidence>
<evidence type="ECO:0000256" key="1">
    <source>
        <dbReference type="ARBA" id="ARBA00007074"/>
    </source>
</evidence>
<accession>A0A229UIU1</accession>
<organism evidence="9 10">
    <name type="scientific">Paenibacillus rigui</name>
    <dbReference type="NCBI Taxonomy" id="554312"/>
    <lineage>
        <taxon>Bacteria</taxon>
        <taxon>Bacillati</taxon>
        <taxon>Bacillota</taxon>
        <taxon>Bacilli</taxon>
        <taxon>Bacillales</taxon>
        <taxon>Paenibacillaceae</taxon>
        <taxon>Paenibacillus</taxon>
    </lineage>
</organism>
<dbReference type="InterPro" id="IPR000064">
    <property type="entry name" value="NLP_P60_dom"/>
</dbReference>
<evidence type="ECO:0000256" key="4">
    <source>
        <dbReference type="ARBA" id="ARBA00022807"/>
    </source>
</evidence>
<dbReference type="SMART" id="SM00287">
    <property type="entry name" value="SH3b"/>
    <property type="match status" value="3"/>
</dbReference>
<dbReference type="Gene3D" id="2.30.30.40">
    <property type="entry name" value="SH3 Domains"/>
    <property type="match status" value="3"/>
</dbReference>
<keyword evidence="10" id="KW-1185">Reference proteome</keyword>
<dbReference type="PROSITE" id="PS51935">
    <property type="entry name" value="NLPC_P60"/>
    <property type="match status" value="1"/>
</dbReference>
<keyword evidence="6" id="KW-0732">Signal</keyword>
<keyword evidence="4" id="KW-0788">Thiol protease</keyword>
<dbReference type="Proteomes" id="UP000215509">
    <property type="component" value="Unassembled WGS sequence"/>
</dbReference>
<evidence type="ECO:0000256" key="6">
    <source>
        <dbReference type="SAM" id="SignalP"/>
    </source>
</evidence>
<dbReference type="InterPro" id="IPR038765">
    <property type="entry name" value="Papain-like_cys_pep_sf"/>
</dbReference>
<dbReference type="PANTHER" id="PTHR47053:SF1">
    <property type="entry name" value="MUREIN DD-ENDOPEPTIDASE MEPH-RELATED"/>
    <property type="match status" value="1"/>
</dbReference>
<evidence type="ECO:0000256" key="2">
    <source>
        <dbReference type="ARBA" id="ARBA00022670"/>
    </source>
</evidence>
<name>A0A229UIU1_9BACL</name>
<evidence type="ECO:0000259" key="8">
    <source>
        <dbReference type="PROSITE" id="PS51935"/>
    </source>
</evidence>
<dbReference type="PANTHER" id="PTHR47053">
    <property type="entry name" value="MUREIN DD-ENDOPEPTIDASE MEPH-RELATED"/>
    <property type="match status" value="1"/>
</dbReference>
<reference evidence="9 10" key="1">
    <citation type="submission" date="2017-07" db="EMBL/GenBank/DDBJ databases">
        <title>Genome sequencing and assembly of Paenibacillus rigui.</title>
        <authorList>
            <person name="Mayilraj S."/>
        </authorList>
    </citation>
    <scope>NUCLEOTIDE SEQUENCE [LARGE SCALE GENOMIC DNA]</scope>
    <source>
        <strain evidence="9 10">JCM 16352</strain>
    </source>
</reference>
<sequence>MRNKLLALVVTTAISMSAIPVHTLAASTDTQKAIIVQTVNFRDQPSTSGNRIRYLQPGEALDVISTYNSSWLQVKDAKGQTGYVSSSPTYVQLQTMTAPSTGTGEIVGSVSFRTSPSTDAARIRYLSVGETVTVLEKVNSYWYRITDKNKVIGYISTSSQYISTTFGQAPSVEDNSGASEETGEEASFPAPPNATVISSVSFRTAPDTGASRIRYLQSGEKLLIISKTNAYWYKAQDQNGVTGYVSTSTKYINSTFVEPYKQLDPAVAAQKVIDAATRYLGTPYEFGSSRSDTSTFDCSDLVRQAFLEGIGQQLPGDSRSQWGYVAAVGKTTTDWHQLKRGDLMFFMSYKGSSAANYAGIDKTTEKITHVGIYLGNGQVLHTYSQASGGVRIDSFAGTAWEYRFLQGGSTF</sequence>
<dbReference type="GO" id="GO:0008234">
    <property type="term" value="F:cysteine-type peptidase activity"/>
    <property type="evidence" value="ECO:0007669"/>
    <property type="project" value="UniProtKB-KW"/>
</dbReference>
<feature type="signal peptide" evidence="6">
    <location>
        <begin position="1"/>
        <end position="25"/>
    </location>
</feature>
<dbReference type="InterPro" id="IPR051202">
    <property type="entry name" value="Peptidase_C40"/>
</dbReference>
<keyword evidence="2" id="KW-0645">Protease</keyword>
<dbReference type="GO" id="GO:0006508">
    <property type="term" value="P:proteolysis"/>
    <property type="evidence" value="ECO:0007669"/>
    <property type="project" value="UniProtKB-KW"/>
</dbReference>
<dbReference type="PROSITE" id="PS51781">
    <property type="entry name" value="SH3B"/>
    <property type="match status" value="2"/>
</dbReference>
<evidence type="ECO:0000256" key="3">
    <source>
        <dbReference type="ARBA" id="ARBA00022801"/>
    </source>
</evidence>
<feature type="domain" description="SH3b" evidence="7">
    <location>
        <begin position="95"/>
        <end position="166"/>
    </location>
</feature>
<feature type="domain" description="NlpC/P60" evidence="8">
    <location>
        <begin position="266"/>
        <end position="411"/>
    </location>
</feature>
<proteinExistence type="inferred from homology"/>
<dbReference type="Pfam" id="PF00877">
    <property type="entry name" value="NLPC_P60"/>
    <property type="match status" value="1"/>
</dbReference>
<feature type="chain" id="PRO_5012263104" evidence="6">
    <location>
        <begin position="26"/>
        <end position="411"/>
    </location>
</feature>
<dbReference type="AlphaFoldDB" id="A0A229UIU1"/>
<feature type="domain" description="SH3b" evidence="7">
    <location>
        <begin position="191"/>
        <end position="254"/>
    </location>
</feature>
<dbReference type="Pfam" id="PF08239">
    <property type="entry name" value="SH3_3"/>
    <property type="match status" value="3"/>
</dbReference>
<evidence type="ECO:0000313" key="9">
    <source>
        <dbReference type="EMBL" id="OXM83368.1"/>
    </source>
</evidence>
<comment type="similarity">
    <text evidence="1">Belongs to the peptidase C40 family.</text>
</comment>
<dbReference type="RefSeq" id="WP_094017795.1">
    <property type="nucleotide sequence ID" value="NZ_NMQW01000048.1"/>
</dbReference>
<gene>
    <name evidence="9" type="ORF">CF651_26085</name>
</gene>
<comment type="caution">
    <text evidence="9">The sequence shown here is derived from an EMBL/GenBank/DDBJ whole genome shotgun (WGS) entry which is preliminary data.</text>
</comment>
<dbReference type="OrthoDB" id="9813118at2"/>
<dbReference type="EMBL" id="NMQW01000048">
    <property type="protein sequence ID" value="OXM83368.1"/>
    <property type="molecule type" value="Genomic_DNA"/>
</dbReference>
<keyword evidence="3 9" id="KW-0378">Hydrolase</keyword>
<feature type="region of interest" description="Disordered" evidence="5">
    <location>
        <begin position="170"/>
        <end position="190"/>
    </location>
</feature>